<reference evidence="1 2" key="1">
    <citation type="submission" date="2015-09" db="EMBL/GenBank/DDBJ databases">
        <title>Draft genome of a European isolate of the apple canker pathogen Neonectria ditissima.</title>
        <authorList>
            <person name="Gomez-Cortecero A."/>
            <person name="Harrison R.J."/>
            <person name="Armitage A.D."/>
        </authorList>
    </citation>
    <scope>NUCLEOTIDE SEQUENCE [LARGE SCALE GENOMIC DNA]</scope>
    <source>
        <strain evidence="1 2">R09/05</strain>
    </source>
</reference>
<comment type="caution">
    <text evidence="1">The sequence shown here is derived from an EMBL/GenBank/DDBJ whole genome shotgun (WGS) entry which is preliminary data.</text>
</comment>
<name>A0A0P7B9R8_9HYPO</name>
<dbReference type="AlphaFoldDB" id="A0A0P7B9R8"/>
<sequence>MVRRNIEHPRPIEHPRHSGLYSNQLSSDVVAAFYSREDGGGFIRNFYETTRAQLLKCEARLMRADRAFTNWVNLATELRRNGEEISNDDRNIRYALGLDISNVISVETEAALEIYLQIQHASFWFEIMAMLTPMTDTDMAAEILEMTASRFLRSCGKCHHETIKLEAEYRSDVVHWLLRPMDDPCYETNDMASVHESIQRARDSRDIADVFFFQLRDSVTQFNKESKIGFH</sequence>
<organism evidence="1 2">
    <name type="scientific">Neonectria ditissima</name>
    <dbReference type="NCBI Taxonomy" id="78410"/>
    <lineage>
        <taxon>Eukaryota</taxon>
        <taxon>Fungi</taxon>
        <taxon>Dikarya</taxon>
        <taxon>Ascomycota</taxon>
        <taxon>Pezizomycotina</taxon>
        <taxon>Sordariomycetes</taxon>
        <taxon>Hypocreomycetidae</taxon>
        <taxon>Hypocreales</taxon>
        <taxon>Nectriaceae</taxon>
        <taxon>Neonectria</taxon>
    </lineage>
</organism>
<proteinExistence type="predicted"/>
<dbReference type="EMBL" id="LKCW01000232">
    <property type="protein sequence ID" value="KPM35807.1"/>
    <property type="molecule type" value="Genomic_DNA"/>
</dbReference>
<evidence type="ECO:0000313" key="2">
    <source>
        <dbReference type="Proteomes" id="UP000050424"/>
    </source>
</evidence>
<keyword evidence="2" id="KW-1185">Reference proteome</keyword>
<protein>
    <submittedName>
        <fullName evidence="1">Uncharacterized protein</fullName>
    </submittedName>
</protein>
<evidence type="ECO:0000313" key="1">
    <source>
        <dbReference type="EMBL" id="KPM35807.1"/>
    </source>
</evidence>
<dbReference type="Proteomes" id="UP000050424">
    <property type="component" value="Unassembled WGS sequence"/>
</dbReference>
<accession>A0A0P7B9R8</accession>
<gene>
    <name evidence="1" type="ORF">AK830_g10765</name>
</gene>